<dbReference type="AlphaFoldDB" id="A0AAV3PEK3"/>
<organism evidence="1 2">
    <name type="scientific">Lithospermum erythrorhizon</name>
    <name type="common">Purple gromwell</name>
    <name type="synonym">Lithospermum officinale var. erythrorhizon</name>
    <dbReference type="NCBI Taxonomy" id="34254"/>
    <lineage>
        <taxon>Eukaryota</taxon>
        <taxon>Viridiplantae</taxon>
        <taxon>Streptophyta</taxon>
        <taxon>Embryophyta</taxon>
        <taxon>Tracheophyta</taxon>
        <taxon>Spermatophyta</taxon>
        <taxon>Magnoliopsida</taxon>
        <taxon>eudicotyledons</taxon>
        <taxon>Gunneridae</taxon>
        <taxon>Pentapetalae</taxon>
        <taxon>asterids</taxon>
        <taxon>lamiids</taxon>
        <taxon>Boraginales</taxon>
        <taxon>Boraginaceae</taxon>
        <taxon>Boraginoideae</taxon>
        <taxon>Lithospermeae</taxon>
        <taxon>Lithospermum</taxon>
    </lineage>
</organism>
<reference evidence="1 2" key="1">
    <citation type="submission" date="2024-01" db="EMBL/GenBank/DDBJ databases">
        <title>The complete chloroplast genome sequence of Lithospermum erythrorhizon: insights into the phylogenetic relationship among Boraginaceae species and the maternal lineages of purple gromwells.</title>
        <authorList>
            <person name="Okada T."/>
            <person name="Watanabe K."/>
        </authorList>
    </citation>
    <scope>NUCLEOTIDE SEQUENCE [LARGE SCALE GENOMIC DNA]</scope>
</reference>
<dbReference type="Proteomes" id="UP001454036">
    <property type="component" value="Unassembled WGS sequence"/>
</dbReference>
<comment type="caution">
    <text evidence="1">The sequence shown here is derived from an EMBL/GenBank/DDBJ whole genome shotgun (WGS) entry which is preliminary data.</text>
</comment>
<name>A0AAV3PEK3_LITER</name>
<protein>
    <submittedName>
        <fullName evidence="1">Uncharacterized protein</fullName>
    </submittedName>
</protein>
<dbReference type="EMBL" id="BAABME010001522">
    <property type="protein sequence ID" value="GAA0150069.1"/>
    <property type="molecule type" value="Genomic_DNA"/>
</dbReference>
<sequence length="126" mass="14521">MEIIRGQEKFQEPVSRLPVLPRLDCLDRLVNILLQCFAFFSRHRLARLIQLSLDMDERYNSSKNVLTSNKLGHDSVWSTTTTEGDEDKIGGVSKEGLRVTEHTNLTGQYVKKGKRSKKFQENVWVV</sequence>
<accession>A0AAV3PEK3</accession>
<keyword evidence="2" id="KW-1185">Reference proteome</keyword>
<evidence type="ECO:0000313" key="2">
    <source>
        <dbReference type="Proteomes" id="UP001454036"/>
    </source>
</evidence>
<evidence type="ECO:0000313" key="1">
    <source>
        <dbReference type="EMBL" id="GAA0150069.1"/>
    </source>
</evidence>
<proteinExistence type="predicted"/>
<gene>
    <name evidence="1" type="ORF">LIER_09091</name>
</gene>